<protein>
    <recommendedName>
        <fullName evidence="5">VanZ like family protein</fullName>
    </recommendedName>
</protein>
<reference evidence="4" key="1">
    <citation type="submission" date="2016-10" db="EMBL/GenBank/DDBJ databases">
        <authorList>
            <person name="Varghese N."/>
            <person name="Submissions S."/>
        </authorList>
    </citation>
    <scope>NUCLEOTIDE SEQUENCE [LARGE SCALE GENOMIC DNA]</scope>
    <source>
        <strain evidence="4">DSM 45501</strain>
    </source>
</reference>
<dbReference type="EMBL" id="FPAT01000005">
    <property type="protein sequence ID" value="SFT66134.1"/>
    <property type="molecule type" value="Genomic_DNA"/>
</dbReference>
<evidence type="ECO:0000313" key="3">
    <source>
        <dbReference type="EMBL" id="SFT66134.1"/>
    </source>
</evidence>
<feature type="region of interest" description="Disordered" evidence="1">
    <location>
        <begin position="119"/>
        <end position="147"/>
    </location>
</feature>
<dbReference type="PANTHER" id="PTHR28008:SF1">
    <property type="entry name" value="DOMAIN PROTEIN, PUTATIVE (AFU_ORTHOLOGUE AFUA_3G10980)-RELATED"/>
    <property type="match status" value="1"/>
</dbReference>
<feature type="transmembrane region" description="Helical" evidence="2">
    <location>
        <begin position="12"/>
        <end position="30"/>
    </location>
</feature>
<organism evidence="3 4">
    <name type="scientific">Actinopolyspora righensis</name>
    <dbReference type="NCBI Taxonomy" id="995060"/>
    <lineage>
        <taxon>Bacteria</taxon>
        <taxon>Bacillati</taxon>
        <taxon>Actinomycetota</taxon>
        <taxon>Actinomycetes</taxon>
        <taxon>Actinopolysporales</taxon>
        <taxon>Actinopolysporaceae</taxon>
        <taxon>Actinopolyspora</taxon>
        <taxon>Actinopolyspora alba group</taxon>
    </lineage>
</organism>
<dbReference type="Proteomes" id="UP000199165">
    <property type="component" value="Unassembled WGS sequence"/>
</dbReference>
<evidence type="ECO:0000256" key="2">
    <source>
        <dbReference type="SAM" id="Phobius"/>
    </source>
</evidence>
<evidence type="ECO:0008006" key="5">
    <source>
        <dbReference type="Google" id="ProtNLM"/>
    </source>
</evidence>
<keyword evidence="2" id="KW-1133">Transmembrane helix</keyword>
<sequence length="147" mass="16038">MLDPFSPRAHRASFVLSCVASLVILFTPPAGVPESPPGTDKLVHLVLFAVLTLTGRAARIDHRLLLSCLVCYAPLSEALQQLLPVHRDAEAMDAITDLCGIAVGQALVVPLRRITRGTRSQNSHVRVSKHRSRSQSHFANRETGSRE</sequence>
<keyword evidence="4" id="KW-1185">Reference proteome</keyword>
<evidence type="ECO:0000313" key="4">
    <source>
        <dbReference type="Proteomes" id="UP000199165"/>
    </source>
</evidence>
<keyword evidence="2" id="KW-0472">Membrane</keyword>
<evidence type="ECO:0000256" key="1">
    <source>
        <dbReference type="SAM" id="MobiDB-lite"/>
    </source>
</evidence>
<dbReference type="AlphaFoldDB" id="A0A1I6ZTW4"/>
<gene>
    <name evidence="3" type="ORF">SAMN04487904_105177</name>
</gene>
<keyword evidence="2" id="KW-0812">Transmembrane</keyword>
<name>A0A1I6ZTW4_9ACTN</name>
<proteinExistence type="predicted"/>
<feature type="transmembrane region" description="Helical" evidence="2">
    <location>
        <begin position="42"/>
        <end position="58"/>
    </location>
</feature>
<accession>A0A1I6ZTW4</accession>
<dbReference type="PANTHER" id="PTHR28008">
    <property type="entry name" value="DOMAIN PROTEIN, PUTATIVE (AFU_ORTHOLOGUE AFUA_3G10980)-RELATED"/>
    <property type="match status" value="1"/>
</dbReference>
<dbReference type="STRING" id="995060.SAMN04487904_105177"/>